<keyword evidence="10" id="KW-0675">Receptor</keyword>
<evidence type="ECO:0000256" key="2">
    <source>
        <dbReference type="ARBA" id="ARBA00004496"/>
    </source>
</evidence>
<dbReference type="Gene3D" id="3.30.70.1820">
    <property type="entry name" value="L1 transposable element, RRM domain"/>
    <property type="match status" value="1"/>
</dbReference>
<organism evidence="9 10">
    <name type="scientific">Pantherophis guttatus</name>
    <name type="common">Corn snake</name>
    <name type="synonym">Elaphe guttata</name>
    <dbReference type="NCBI Taxonomy" id="94885"/>
    <lineage>
        <taxon>Eukaryota</taxon>
        <taxon>Metazoa</taxon>
        <taxon>Chordata</taxon>
        <taxon>Craniata</taxon>
        <taxon>Vertebrata</taxon>
        <taxon>Euteleostomi</taxon>
        <taxon>Lepidosauria</taxon>
        <taxon>Squamata</taxon>
        <taxon>Bifurcata</taxon>
        <taxon>Unidentata</taxon>
        <taxon>Episquamata</taxon>
        <taxon>Toxicofera</taxon>
        <taxon>Serpentes</taxon>
        <taxon>Colubroidea</taxon>
        <taxon>Colubridae</taxon>
        <taxon>Colubrinae</taxon>
        <taxon>Pantherophis</taxon>
    </lineage>
</organism>
<evidence type="ECO:0000313" key="10">
    <source>
        <dbReference type="RefSeq" id="XP_060545578.1"/>
    </source>
</evidence>
<dbReference type="InterPro" id="IPR044868">
    <property type="entry name" value="Rpn13/ADRM1_Pru"/>
</dbReference>
<evidence type="ECO:0000259" key="8">
    <source>
        <dbReference type="PROSITE" id="PS51917"/>
    </source>
</evidence>
<gene>
    <name evidence="10" type="primary">ADRM1</name>
</gene>
<evidence type="ECO:0000256" key="6">
    <source>
        <dbReference type="SAM" id="Coils"/>
    </source>
</evidence>
<protein>
    <submittedName>
        <fullName evidence="10">Proteasomal ubiquitin receptor ADRM1 isoform X1</fullName>
    </submittedName>
</protein>
<keyword evidence="5" id="KW-0539">Nucleus</keyword>
<sequence>MSSGALFPTLVPGSRGSSSKYLVEFRAGKMSLKGSTVTPDKRKGLVYIQQTDDSLIHFCWKDRTSGNVEDDLIIFPDDCEFKRVSQCTTGRVFVLKFKAGSKRLFFWMQEPKTEKDEEHCRKVNEYLNNPPMPGALGGSGSGGHELSALGGEGGLQSLLGNMSHNQLMQLIGPTGLGGLGGLGALTGPGLASLLGSGGPPTSSSSSRPAVPKVPFSRGNWTFWFFVEDVSFLIQEASSAVSSPSSQRSIESMLGLEKSDSLQNIQEMLQSIQEALVKTQETMAKNHEEIKNEIRELRGEIRKLNEKMGNFQQMIGKNEQRIQKMEEKAEQTEKKVEEIAQVNKGLEKTVIVLEMEKAAYFLRFQNIEEEKGEDLMDVMTELLAGALQKTKREVQREISDIFRIHSNYARRHKLPREVHVRFTKKTFRDEILKRSREKPLKYKGKQNLTLKQVPRRVRDQRRQYQFLTTQLIKYNVIFRWLIPEGILVIWQNKRFRLDSLDKAHKFFDHHFTASEEQESREEIESKRQEEIQAEEKTSQQEESENEKRERAEREGARARTTRKVKPIYK</sequence>
<dbReference type="PROSITE" id="PS51917">
    <property type="entry name" value="PRU"/>
    <property type="match status" value="1"/>
</dbReference>
<dbReference type="InterPro" id="IPR038633">
    <property type="entry name" value="Rpn13/ADRM1_Pru_sf"/>
</dbReference>
<dbReference type="Pfam" id="PF04683">
    <property type="entry name" value="Rpn13_ADRM1_Pru"/>
    <property type="match status" value="1"/>
</dbReference>
<feature type="compositionally biased region" description="Basic residues" evidence="7">
    <location>
        <begin position="558"/>
        <end position="568"/>
    </location>
</feature>
<evidence type="ECO:0000256" key="1">
    <source>
        <dbReference type="ARBA" id="ARBA00004123"/>
    </source>
</evidence>
<reference evidence="10" key="1">
    <citation type="submission" date="2025-08" db="UniProtKB">
        <authorList>
            <consortium name="RefSeq"/>
        </authorList>
    </citation>
    <scope>IDENTIFICATION</scope>
    <source>
        <tissue evidence="10">Blood</tissue>
    </source>
</reference>
<dbReference type="Pfam" id="PF02994">
    <property type="entry name" value="Transposase_22"/>
    <property type="match status" value="1"/>
</dbReference>
<keyword evidence="9" id="KW-1185">Reference proteome</keyword>
<dbReference type="PANTHER" id="PTHR12225:SF0">
    <property type="entry name" value="PROTEASOMAL UBIQUITIN RECEPTOR ADRM1"/>
    <property type="match status" value="1"/>
</dbReference>
<evidence type="ECO:0000256" key="7">
    <source>
        <dbReference type="SAM" id="MobiDB-lite"/>
    </source>
</evidence>
<evidence type="ECO:0000256" key="5">
    <source>
        <dbReference type="ARBA" id="ARBA00023242"/>
    </source>
</evidence>
<accession>A0ABM3ZB23</accession>
<dbReference type="Gene3D" id="2.30.29.70">
    <property type="entry name" value="Proteasomal ubiquitin receptor Rpn13/ADRM1"/>
    <property type="match status" value="1"/>
</dbReference>
<evidence type="ECO:0000256" key="4">
    <source>
        <dbReference type="ARBA" id="ARBA00022942"/>
    </source>
</evidence>
<feature type="compositionally biased region" description="Basic and acidic residues" evidence="7">
    <location>
        <begin position="519"/>
        <end position="556"/>
    </location>
</feature>
<dbReference type="RefSeq" id="XP_060545578.1">
    <property type="nucleotide sequence ID" value="XM_060689595.1"/>
</dbReference>
<dbReference type="Gene3D" id="1.20.5.300">
    <property type="match status" value="1"/>
</dbReference>
<name>A0ABM3ZB23_PANGU</name>
<dbReference type="InterPro" id="IPR043636">
    <property type="entry name" value="L1_RRM_dom"/>
</dbReference>
<dbReference type="Proteomes" id="UP001652622">
    <property type="component" value="Unplaced"/>
</dbReference>
<dbReference type="CDD" id="cd13314">
    <property type="entry name" value="PH_Rpn13"/>
    <property type="match status" value="1"/>
</dbReference>
<evidence type="ECO:0000256" key="3">
    <source>
        <dbReference type="ARBA" id="ARBA00022490"/>
    </source>
</evidence>
<feature type="domain" description="Pru" evidence="8">
    <location>
        <begin position="17"/>
        <end position="130"/>
    </location>
</feature>
<keyword evidence="3" id="KW-0963">Cytoplasm</keyword>
<dbReference type="GeneID" id="117674915"/>
<evidence type="ECO:0000313" key="9">
    <source>
        <dbReference type="Proteomes" id="UP001652622"/>
    </source>
</evidence>
<feature type="coiled-coil region" evidence="6">
    <location>
        <begin position="261"/>
        <end position="348"/>
    </location>
</feature>
<dbReference type="InterPro" id="IPR006773">
    <property type="entry name" value="Rpn13/ADRM1"/>
</dbReference>
<keyword evidence="4" id="KW-0647">Proteasome</keyword>
<proteinExistence type="predicted"/>
<keyword evidence="6" id="KW-0175">Coiled coil</keyword>
<comment type="subcellular location">
    <subcellularLocation>
        <location evidence="2">Cytoplasm</location>
    </subcellularLocation>
    <subcellularLocation>
        <location evidence="1">Nucleus</location>
    </subcellularLocation>
</comment>
<feature type="region of interest" description="Disordered" evidence="7">
    <location>
        <begin position="512"/>
        <end position="568"/>
    </location>
</feature>
<dbReference type="PANTHER" id="PTHR12225">
    <property type="entry name" value="ADHESION REGULATING MOLECULE 1 110 KDA CELL MEMBRANE GLYCOPROTEIN"/>
    <property type="match status" value="1"/>
</dbReference>